<dbReference type="OrthoDB" id="269173at2759"/>
<name>A0A8B6G907_MYTGA</name>
<keyword evidence="2" id="KW-1185">Reference proteome</keyword>
<dbReference type="Proteomes" id="UP000596742">
    <property type="component" value="Unassembled WGS sequence"/>
</dbReference>
<dbReference type="AlphaFoldDB" id="A0A8B6G907"/>
<reference evidence="1" key="1">
    <citation type="submission" date="2018-11" db="EMBL/GenBank/DDBJ databases">
        <authorList>
            <person name="Alioto T."/>
            <person name="Alioto T."/>
        </authorList>
    </citation>
    <scope>NUCLEOTIDE SEQUENCE</scope>
</reference>
<accession>A0A8B6G907</accession>
<protein>
    <submittedName>
        <fullName evidence="1">Uncharacterized protein</fullName>
    </submittedName>
</protein>
<gene>
    <name evidence="1" type="ORF">MGAL_10B057464</name>
</gene>
<sequence length="243" mass="28007">MSKNVGTSNISPLKERFIMDNTNRNQENFDDENVYGLRKITYLEKYGITPWSENELKEKDLFKLLVKTVGTAIDIRIRQRLFIVQNMIVNSTNSDTQISSGSLAEGLDLPGSDIDIMSVCDEIVVIRNIRDTKYVKQYKQPKQQTIFVMERDNDYPGFIQLRLSAAGDAVDATHESIEMTTKGLYLSVNGFLKGTKEQIQHVHLIPHGPCLTYLDQVRDFAFCFRCTYLPYNAASWPMRYRRQ</sequence>
<evidence type="ECO:0000313" key="1">
    <source>
        <dbReference type="EMBL" id="VDI60570.1"/>
    </source>
</evidence>
<evidence type="ECO:0000313" key="2">
    <source>
        <dbReference type="Proteomes" id="UP000596742"/>
    </source>
</evidence>
<organism evidence="1 2">
    <name type="scientific">Mytilus galloprovincialis</name>
    <name type="common">Mediterranean mussel</name>
    <dbReference type="NCBI Taxonomy" id="29158"/>
    <lineage>
        <taxon>Eukaryota</taxon>
        <taxon>Metazoa</taxon>
        <taxon>Spiralia</taxon>
        <taxon>Lophotrochozoa</taxon>
        <taxon>Mollusca</taxon>
        <taxon>Bivalvia</taxon>
        <taxon>Autobranchia</taxon>
        <taxon>Pteriomorphia</taxon>
        <taxon>Mytilida</taxon>
        <taxon>Mytiloidea</taxon>
        <taxon>Mytilidae</taxon>
        <taxon>Mytilinae</taxon>
        <taxon>Mytilus</taxon>
    </lineage>
</organism>
<dbReference type="EMBL" id="UYJE01008051">
    <property type="protein sequence ID" value="VDI60570.1"/>
    <property type="molecule type" value="Genomic_DNA"/>
</dbReference>
<comment type="caution">
    <text evidence="1">The sequence shown here is derived from an EMBL/GenBank/DDBJ whole genome shotgun (WGS) entry which is preliminary data.</text>
</comment>
<proteinExistence type="predicted"/>